<evidence type="ECO:0000313" key="2">
    <source>
        <dbReference type="EMBL" id="TQV87484.1"/>
    </source>
</evidence>
<dbReference type="Pfam" id="PF11454">
    <property type="entry name" value="DUF3016"/>
    <property type="match status" value="1"/>
</dbReference>
<accession>A0A545UDD7</accession>
<feature type="chain" id="PRO_5022064025" evidence="1">
    <location>
        <begin position="28"/>
        <end position="172"/>
    </location>
</feature>
<dbReference type="Proteomes" id="UP000315439">
    <property type="component" value="Unassembled WGS sequence"/>
</dbReference>
<dbReference type="RefSeq" id="WP_142893661.1">
    <property type="nucleotide sequence ID" value="NZ_ML660164.1"/>
</dbReference>
<dbReference type="OrthoDB" id="195620at2"/>
<sequence length="172" mass="19916">MKLNHPKILLLITVVAMFIGFSQSAAAGVEVKFVEPDKFRDIDLSGFSKKRSIEHVQKDLTKLFQELAKDYVGEKENLSIEVTNIDLAGYIDYMRGDGNRDIRIVRNTDIYKLYFRFESKNEAGATTKQGEKKIREFLTHRPSRLIKNSHGSTVNYFEDDIKKWFKEEFAAN</sequence>
<dbReference type="InterPro" id="IPR021557">
    <property type="entry name" value="DUF3016"/>
</dbReference>
<evidence type="ECO:0000313" key="3">
    <source>
        <dbReference type="Proteomes" id="UP000315439"/>
    </source>
</evidence>
<comment type="caution">
    <text evidence="2">The sequence shown here is derived from an EMBL/GenBank/DDBJ whole genome shotgun (WGS) entry which is preliminary data.</text>
</comment>
<reference evidence="2 3" key="1">
    <citation type="submission" date="2019-07" db="EMBL/GenBank/DDBJ databases">
        <title>Draft genome for Aliikangiella sp. M105.</title>
        <authorList>
            <person name="Wang G."/>
        </authorList>
    </citation>
    <scope>NUCLEOTIDE SEQUENCE [LARGE SCALE GENOMIC DNA]</scope>
    <source>
        <strain evidence="2 3">M105</strain>
    </source>
</reference>
<keyword evidence="1" id="KW-0732">Signal</keyword>
<dbReference type="EMBL" id="VIKS01000007">
    <property type="protein sequence ID" value="TQV87484.1"/>
    <property type="molecule type" value="Genomic_DNA"/>
</dbReference>
<organism evidence="2 3">
    <name type="scientific">Aliikangiella coralliicola</name>
    <dbReference type="NCBI Taxonomy" id="2592383"/>
    <lineage>
        <taxon>Bacteria</taxon>
        <taxon>Pseudomonadati</taxon>
        <taxon>Pseudomonadota</taxon>
        <taxon>Gammaproteobacteria</taxon>
        <taxon>Oceanospirillales</taxon>
        <taxon>Pleioneaceae</taxon>
        <taxon>Aliikangiella</taxon>
    </lineage>
</organism>
<keyword evidence="3" id="KW-1185">Reference proteome</keyword>
<name>A0A545UDD7_9GAMM</name>
<feature type="signal peptide" evidence="1">
    <location>
        <begin position="1"/>
        <end position="27"/>
    </location>
</feature>
<gene>
    <name evidence="2" type="ORF">FLL46_11445</name>
</gene>
<protein>
    <submittedName>
        <fullName evidence="2">DUF3016 domain-containing protein</fullName>
    </submittedName>
</protein>
<proteinExistence type="predicted"/>
<dbReference type="AlphaFoldDB" id="A0A545UDD7"/>
<evidence type="ECO:0000256" key="1">
    <source>
        <dbReference type="SAM" id="SignalP"/>
    </source>
</evidence>